<dbReference type="Proteomes" id="UP001597419">
    <property type="component" value="Unassembled WGS sequence"/>
</dbReference>
<evidence type="ECO:0000256" key="1">
    <source>
        <dbReference type="SAM" id="MobiDB-lite"/>
    </source>
</evidence>
<organism evidence="2 3">
    <name type="scientific">Amycolatopsis samaneae</name>
    <dbReference type="NCBI Taxonomy" id="664691"/>
    <lineage>
        <taxon>Bacteria</taxon>
        <taxon>Bacillati</taxon>
        <taxon>Actinomycetota</taxon>
        <taxon>Actinomycetes</taxon>
        <taxon>Pseudonocardiales</taxon>
        <taxon>Pseudonocardiaceae</taxon>
        <taxon>Amycolatopsis</taxon>
    </lineage>
</organism>
<comment type="caution">
    <text evidence="2">The sequence shown here is derived from an EMBL/GenBank/DDBJ whole genome shotgun (WGS) entry which is preliminary data.</text>
</comment>
<reference evidence="3" key="1">
    <citation type="journal article" date="2019" name="Int. J. Syst. Evol. Microbiol.">
        <title>The Global Catalogue of Microorganisms (GCM) 10K type strain sequencing project: providing services to taxonomists for standard genome sequencing and annotation.</title>
        <authorList>
            <consortium name="The Broad Institute Genomics Platform"/>
            <consortium name="The Broad Institute Genome Sequencing Center for Infectious Disease"/>
            <person name="Wu L."/>
            <person name="Ma J."/>
        </authorList>
    </citation>
    <scope>NUCLEOTIDE SEQUENCE [LARGE SCALE GENOMIC DNA]</scope>
    <source>
        <strain evidence="3">CGMCC 4.7643</strain>
    </source>
</reference>
<keyword evidence="3" id="KW-1185">Reference proteome</keyword>
<sequence>MNTTTVTELRASRTPEQPVSHRGMAMLRAVGAGRAQLALSQEPDLFVDGVPCCDQYTAHTLAHRGLLRPGRPGAVGQRVPAVLTAAGRALVAPGHAAA</sequence>
<evidence type="ECO:0008006" key="4">
    <source>
        <dbReference type="Google" id="ProtNLM"/>
    </source>
</evidence>
<evidence type="ECO:0000313" key="2">
    <source>
        <dbReference type="EMBL" id="MFD2457119.1"/>
    </source>
</evidence>
<evidence type="ECO:0000313" key="3">
    <source>
        <dbReference type="Proteomes" id="UP001597419"/>
    </source>
</evidence>
<name>A0ABW5G9U1_9PSEU</name>
<dbReference type="RefSeq" id="WP_345402190.1">
    <property type="nucleotide sequence ID" value="NZ_BAABHG010000013.1"/>
</dbReference>
<gene>
    <name evidence="2" type="ORF">ACFSYJ_00845</name>
</gene>
<feature type="region of interest" description="Disordered" evidence="1">
    <location>
        <begin position="1"/>
        <end position="20"/>
    </location>
</feature>
<dbReference type="EMBL" id="JBHUKU010000001">
    <property type="protein sequence ID" value="MFD2457119.1"/>
    <property type="molecule type" value="Genomic_DNA"/>
</dbReference>
<protein>
    <recommendedName>
        <fullName evidence="4">ArsR family transcriptional regulator</fullName>
    </recommendedName>
</protein>
<accession>A0ABW5G9U1</accession>
<proteinExistence type="predicted"/>